<dbReference type="STRING" id="1249481.D641_0108795"/>
<keyword evidence="5" id="KW-1133">Transmembrane helix</keyword>
<evidence type="ECO:0000313" key="8">
    <source>
        <dbReference type="Proteomes" id="UP000019754"/>
    </source>
</evidence>
<protein>
    <submittedName>
        <fullName evidence="7">Glycosyl hydrolase family 5</fullName>
    </submittedName>
</protein>
<dbReference type="AlphaFoldDB" id="A0A022L186"/>
<reference evidence="7 8" key="1">
    <citation type="journal article" date="2013" name="Genome Announc.">
        <title>Draft genome sequence of an Actinobacterium, Brachybacterium muris strain UCD-AY4.</title>
        <authorList>
            <person name="Lo J.R."/>
            <person name="Lang J.M."/>
            <person name="Darling A.E."/>
            <person name="Eisen J.A."/>
            <person name="Coil D.A."/>
        </authorList>
    </citation>
    <scope>NUCLEOTIDE SEQUENCE [LARGE SCALE GENOMIC DNA]</scope>
    <source>
        <strain evidence="7 8">UCD-AY4</strain>
    </source>
</reference>
<dbReference type="Pfam" id="PF00150">
    <property type="entry name" value="Cellulase"/>
    <property type="match status" value="1"/>
</dbReference>
<dbReference type="OrthoDB" id="4771662at2"/>
<sequence length="263" mass="28807">MTLSTRGSILVDEYGRQRVLHGINLVDKGRPGSTDPRDFQGSWSERDLDQLVEIGLDAVRLGVIWAPLEPEPGTYSGQHLTWIGEQLDRLHQRGLAVILDGHQDLYSQDYSDGAPPWATLTDHPFEATELWSDAYLTSPAVHEAYDAFWADAPAADGVGIQTRFVALWGMLAQRFGDHPAVIGYDVLNEPTPEAQGAIRFATAGVPILFALLGLIPLPFLPYSREREMELSAWSQDRRPQEGTAVAGTARDPQHGDSPAPGSS</sequence>
<evidence type="ECO:0000256" key="1">
    <source>
        <dbReference type="ARBA" id="ARBA00022801"/>
    </source>
</evidence>
<keyword evidence="5" id="KW-0472">Membrane</keyword>
<dbReference type="InterPro" id="IPR001547">
    <property type="entry name" value="Glyco_hydro_5"/>
</dbReference>
<name>A0A022L186_9MICO</name>
<feature type="domain" description="Glycoside hydrolase family 5" evidence="6">
    <location>
        <begin position="47"/>
        <end position="195"/>
    </location>
</feature>
<feature type="compositionally biased region" description="Basic and acidic residues" evidence="4">
    <location>
        <begin position="231"/>
        <end position="240"/>
    </location>
</feature>
<keyword evidence="1 3" id="KW-0378">Hydrolase</keyword>
<feature type="region of interest" description="Disordered" evidence="4">
    <location>
        <begin position="231"/>
        <end position="263"/>
    </location>
</feature>
<dbReference type="GO" id="GO:0004553">
    <property type="term" value="F:hydrolase activity, hydrolyzing O-glycosyl compounds"/>
    <property type="evidence" value="ECO:0007669"/>
    <property type="project" value="InterPro"/>
</dbReference>
<dbReference type="InterPro" id="IPR052066">
    <property type="entry name" value="Glycosphingolipid_Hydrolases"/>
</dbReference>
<dbReference type="Gene3D" id="2.60.40.1180">
    <property type="entry name" value="Golgi alpha-mannosidase II"/>
    <property type="match status" value="1"/>
</dbReference>
<comment type="similarity">
    <text evidence="3">Belongs to the glycosyl hydrolase 5 (cellulase A) family.</text>
</comment>
<dbReference type="HOGENOM" id="CLU_1056329_0_0_11"/>
<evidence type="ECO:0000256" key="5">
    <source>
        <dbReference type="SAM" id="Phobius"/>
    </source>
</evidence>
<dbReference type="RefSeq" id="WP_017823290.1">
    <property type="nucleotide sequence ID" value="NZ_AORC01000009.1"/>
</dbReference>
<evidence type="ECO:0000256" key="2">
    <source>
        <dbReference type="ARBA" id="ARBA00023295"/>
    </source>
</evidence>
<dbReference type="InterPro" id="IPR017853">
    <property type="entry name" value="GH"/>
</dbReference>
<evidence type="ECO:0000313" key="7">
    <source>
        <dbReference type="EMBL" id="EYT49499.1"/>
    </source>
</evidence>
<keyword evidence="2 3" id="KW-0326">Glycosidase</keyword>
<dbReference type="EMBL" id="AORC01000009">
    <property type="protein sequence ID" value="EYT49499.1"/>
    <property type="molecule type" value="Genomic_DNA"/>
</dbReference>
<comment type="caution">
    <text evidence="7">The sequence shown here is derived from an EMBL/GenBank/DDBJ whole genome shotgun (WGS) entry which is preliminary data.</text>
</comment>
<keyword evidence="8" id="KW-1185">Reference proteome</keyword>
<proteinExistence type="inferred from homology"/>
<dbReference type="GO" id="GO:0000272">
    <property type="term" value="P:polysaccharide catabolic process"/>
    <property type="evidence" value="ECO:0007669"/>
    <property type="project" value="InterPro"/>
</dbReference>
<dbReference type="Gene3D" id="3.20.20.80">
    <property type="entry name" value="Glycosidases"/>
    <property type="match status" value="1"/>
</dbReference>
<evidence type="ECO:0000256" key="3">
    <source>
        <dbReference type="RuleBase" id="RU361153"/>
    </source>
</evidence>
<organism evidence="7 8">
    <name type="scientific">Brachybacterium muris UCD-AY4</name>
    <dbReference type="NCBI Taxonomy" id="1249481"/>
    <lineage>
        <taxon>Bacteria</taxon>
        <taxon>Bacillati</taxon>
        <taxon>Actinomycetota</taxon>
        <taxon>Actinomycetes</taxon>
        <taxon>Micrococcales</taxon>
        <taxon>Dermabacteraceae</taxon>
        <taxon>Brachybacterium</taxon>
    </lineage>
</organism>
<accession>A0A022L186</accession>
<dbReference type="PANTHER" id="PTHR31308:SF3">
    <property type="entry name" value="ENDOGLYCOCERAMIDASE"/>
    <property type="match status" value="1"/>
</dbReference>
<evidence type="ECO:0000259" key="6">
    <source>
        <dbReference type="Pfam" id="PF00150"/>
    </source>
</evidence>
<feature type="transmembrane region" description="Helical" evidence="5">
    <location>
        <begin position="200"/>
        <end position="220"/>
    </location>
</feature>
<dbReference type="InterPro" id="IPR013780">
    <property type="entry name" value="Glyco_hydro_b"/>
</dbReference>
<dbReference type="PANTHER" id="PTHR31308">
    <property type="match status" value="1"/>
</dbReference>
<dbReference type="Proteomes" id="UP000019754">
    <property type="component" value="Unassembled WGS sequence"/>
</dbReference>
<keyword evidence="5" id="KW-0812">Transmembrane</keyword>
<evidence type="ECO:0000256" key="4">
    <source>
        <dbReference type="SAM" id="MobiDB-lite"/>
    </source>
</evidence>
<gene>
    <name evidence="7" type="ORF">D641_0108795</name>
</gene>
<dbReference type="SUPFAM" id="SSF51445">
    <property type="entry name" value="(Trans)glycosidases"/>
    <property type="match status" value="1"/>
</dbReference>